<dbReference type="SMART" id="SM00220">
    <property type="entry name" value="S_TKc"/>
    <property type="match status" value="1"/>
</dbReference>
<evidence type="ECO:0000256" key="5">
    <source>
        <dbReference type="ARBA" id="ARBA00022840"/>
    </source>
</evidence>
<keyword evidence="7" id="KW-0812">Transmembrane</keyword>
<dbReference type="EMBL" id="BLAD01000071">
    <property type="protein sequence ID" value="GES03674.1"/>
    <property type="molecule type" value="Genomic_DNA"/>
</dbReference>
<dbReference type="RefSeq" id="WP_170317115.1">
    <property type="nucleotide sequence ID" value="NZ_BAAABN010000007.1"/>
</dbReference>
<dbReference type="Gene3D" id="1.10.510.10">
    <property type="entry name" value="Transferase(Phosphotransferase) domain 1"/>
    <property type="match status" value="1"/>
</dbReference>
<keyword evidence="7" id="KW-0472">Membrane</keyword>
<feature type="domain" description="Protein kinase" evidence="8">
    <location>
        <begin position="1"/>
        <end position="224"/>
    </location>
</feature>
<evidence type="ECO:0000313" key="9">
    <source>
        <dbReference type="EMBL" id="GES03674.1"/>
    </source>
</evidence>
<evidence type="ECO:0000256" key="2">
    <source>
        <dbReference type="ARBA" id="ARBA00022679"/>
    </source>
</evidence>
<dbReference type="InterPro" id="IPR011009">
    <property type="entry name" value="Kinase-like_dom_sf"/>
</dbReference>
<dbReference type="PANTHER" id="PTHR43671">
    <property type="entry name" value="SERINE/THREONINE-PROTEIN KINASE NEK"/>
    <property type="match status" value="1"/>
</dbReference>
<dbReference type="Proteomes" id="UP000334990">
    <property type="component" value="Unassembled WGS sequence"/>
</dbReference>
<evidence type="ECO:0000256" key="6">
    <source>
        <dbReference type="SAM" id="MobiDB-lite"/>
    </source>
</evidence>
<proteinExistence type="predicted"/>
<dbReference type="InterPro" id="IPR000719">
    <property type="entry name" value="Prot_kinase_dom"/>
</dbReference>
<gene>
    <name evidence="9" type="ORF">Acor_57400</name>
</gene>
<dbReference type="Pfam" id="PF00069">
    <property type="entry name" value="Pkinase"/>
    <property type="match status" value="1"/>
</dbReference>
<dbReference type="PROSITE" id="PS50011">
    <property type="entry name" value="PROTEIN_KINASE_DOM"/>
    <property type="match status" value="1"/>
</dbReference>
<evidence type="ECO:0000256" key="3">
    <source>
        <dbReference type="ARBA" id="ARBA00022741"/>
    </source>
</evidence>
<sequence>MDAKWFVDRERARMFEARMRALAGVSDPNVLRLREYLERPGRHGPVGAGVALVTDLTGEPMRSRRLAEPEALAAFRDVLSGLAAAHAAGVVHGDLRETDVLVRDGRVQLTGFGMGLFRQFDAMARAPELWDGGEPSPASDVYAATCLFFEWLTGRPPYAASHPFSAMGRHRTFPIPVEAVPGEVRDLVTSGLAKDPADRRTAAHLAGEVGRLAPAMRPLSEPVLPAEHVEEPGEPVPVPGRGSAIRAVILAATVMAVLVGLIFVITRGDGPASSAAGAAASETRTQNTAPKTKKKPSKSPSKRPAAVCPSRVGLTVSPRSGGPGSILTVRGRGVVPNGRVQVYFHASSMGFARTTADGCFRARLPIPNAGFFAHFPGQRFSIRVTEFDAGGAYRGNGPGEAGFTLT</sequence>
<comment type="caution">
    <text evidence="9">The sequence shown here is derived from an EMBL/GenBank/DDBJ whole genome shotgun (WGS) entry which is preliminary data.</text>
</comment>
<feature type="transmembrane region" description="Helical" evidence="7">
    <location>
        <begin position="244"/>
        <end position="265"/>
    </location>
</feature>
<feature type="region of interest" description="Disordered" evidence="6">
    <location>
        <begin position="273"/>
        <end position="314"/>
    </location>
</feature>
<dbReference type="InterPro" id="IPR050660">
    <property type="entry name" value="NEK_Ser/Thr_kinase"/>
</dbReference>
<keyword evidence="3" id="KW-0547">Nucleotide-binding</keyword>
<name>A0A5M3W4H2_9ACTN</name>
<keyword evidence="2" id="KW-0808">Transferase</keyword>
<dbReference type="EC" id="2.7.11.1" evidence="1"/>
<protein>
    <recommendedName>
        <fullName evidence="1">non-specific serine/threonine protein kinase</fullName>
        <ecNumber evidence="1">2.7.11.1</ecNumber>
    </recommendedName>
</protein>
<dbReference type="GO" id="GO:0004674">
    <property type="term" value="F:protein serine/threonine kinase activity"/>
    <property type="evidence" value="ECO:0007669"/>
    <property type="project" value="UniProtKB-EC"/>
</dbReference>
<dbReference type="SUPFAM" id="SSF56112">
    <property type="entry name" value="Protein kinase-like (PK-like)"/>
    <property type="match status" value="1"/>
</dbReference>
<evidence type="ECO:0000313" key="10">
    <source>
        <dbReference type="Proteomes" id="UP000334990"/>
    </source>
</evidence>
<dbReference type="AlphaFoldDB" id="A0A5M3W4H2"/>
<evidence type="ECO:0000256" key="1">
    <source>
        <dbReference type="ARBA" id="ARBA00012513"/>
    </source>
</evidence>
<organism evidence="9 10">
    <name type="scientific">Acrocarpospora corrugata</name>
    <dbReference type="NCBI Taxonomy" id="35763"/>
    <lineage>
        <taxon>Bacteria</taxon>
        <taxon>Bacillati</taxon>
        <taxon>Actinomycetota</taxon>
        <taxon>Actinomycetes</taxon>
        <taxon>Streptosporangiales</taxon>
        <taxon>Streptosporangiaceae</taxon>
        <taxon>Acrocarpospora</taxon>
    </lineage>
</organism>
<keyword evidence="10" id="KW-1185">Reference proteome</keyword>
<keyword evidence="7" id="KW-1133">Transmembrane helix</keyword>
<evidence type="ECO:0000256" key="7">
    <source>
        <dbReference type="SAM" id="Phobius"/>
    </source>
</evidence>
<dbReference type="GO" id="GO:0005524">
    <property type="term" value="F:ATP binding"/>
    <property type="evidence" value="ECO:0007669"/>
    <property type="project" value="UniProtKB-KW"/>
</dbReference>
<keyword evidence="4" id="KW-0418">Kinase</keyword>
<evidence type="ECO:0000259" key="8">
    <source>
        <dbReference type="PROSITE" id="PS50011"/>
    </source>
</evidence>
<accession>A0A5M3W4H2</accession>
<dbReference type="PANTHER" id="PTHR43671:SF13">
    <property type="entry name" value="SERINE_THREONINE-PROTEIN KINASE NEK2"/>
    <property type="match status" value="1"/>
</dbReference>
<feature type="compositionally biased region" description="Basic residues" evidence="6">
    <location>
        <begin position="291"/>
        <end position="301"/>
    </location>
</feature>
<keyword evidence="5" id="KW-0067">ATP-binding</keyword>
<evidence type="ECO:0000256" key="4">
    <source>
        <dbReference type="ARBA" id="ARBA00022777"/>
    </source>
</evidence>
<reference evidence="9 10" key="1">
    <citation type="submission" date="2019-10" db="EMBL/GenBank/DDBJ databases">
        <title>Whole genome shotgun sequence of Acrocarpospora corrugata NBRC 13972.</title>
        <authorList>
            <person name="Ichikawa N."/>
            <person name="Kimura A."/>
            <person name="Kitahashi Y."/>
            <person name="Komaki H."/>
            <person name="Oguchi A."/>
        </authorList>
    </citation>
    <scope>NUCLEOTIDE SEQUENCE [LARGE SCALE GENOMIC DNA]</scope>
    <source>
        <strain evidence="9 10">NBRC 13972</strain>
    </source>
</reference>